<keyword evidence="1" id="KW-0472">Membrane</keyword>
<dbReference type="Proteomes" id="UP001346149">
    <property type="component" value="Unassembled WGS sequence"/>
</dbReference>
<keyword evidence="1" id="KW-0812">Transmembrane</keyword>
<feature type="transmembrane region" description="Helical" evidence="1">
    <location>
        <begin position="74"/>
        <end position="98"/>
    </location>
</feature>
<keyword evidence="3" id="KW-1185">Reference proteome</keyword>
<accession>A0AAN7N0Y9</accession>
<evidence type="ECO:0000256" key="1">
    <source>
        <dbReference type="SAM" id="Phobius"/>
    </source>
</evidence>
<organism evidence="2 3">
    <name type="scientific">Trapa natans</name>
    <name type="common">Water chestnut</name>
    <dbReference type="NCBI Taxonomy" id="22666"/>
    <lineage>
        <taxon>Eukaryota</taxon>
        <taxon>Viridiplantae</taxon>
        <taxon>Streptophyta</taxon>
        <taxon>Embryophyta</taxon>
        <taxon>Tracheophyta</taxon>
        <taxon>Spermatophyta</taxon>
        <taxon>Magnoliopsida</taxon>
        <taxon>eudicotyledons</taxon>
        <taxon>Gunneridae</taxon>
        <taxon>Pentapetalae</taxon>
        <taxon>rosids</taxon>
        <taxon>malvids</taxon>
        <taxon>Myrtales</taxon>
        <taxon>Lythraceae</taxon>
        <taxon>Trapa</taxon>
    </lineage>
</organism>
<sequence>MALLRGFPEKTLLVKLSSRPLRHSLHPPKVLLGLRIWISFPLSRFDYLTFMSSTVAKAYTVSCNSGNNKNCCSLHLWIFLCLLPKFLGTAFGYVNFLLIKAIDRSHKGFCSVGTFGRIIL</sequence>
<dbReference type="AlphaFoldDB" id="A0AAN7N0Y9"/>
<protein>
    <submittedName>
        <fullName evidence="2">Uncharacterized protein</fullName>
    </submittedName>
</protein>
<proteinExistence type="predicted"/>
<evidence type="ECO:0000313" key="3">
    <source>
        <dbReference type="Proteomes" id="UP001346149"/>
    </source>
</evidence>
<reference evidence="2 3" key="1">
    <citation type="journal article" date="2023" name="Hortic Res">
        <title>Pangenome of water caltrop reveals structural variations and asymmetric subgenome divergence after allopolyploidization.</title>
        <authorList>
            <person name="Zhang X."/>
            <person name="Chen Y."/>
            <person name="Wang L."/>
            <person name="Yuan Y."/>
            <person name="Fang M."/>
            <person name="Shi L."/>
            <person name="Lu R."/>
            <person name="Comes H.P."/>
            <person name="Ma Y."/>
            <person name="Chen Y."/>
            <person name="Huang G."/>
            <person name="Zhou Y."/>
            <person name="Zheng Z."/>
            <person name="Qiu Y."/>
        </authorList>
    </citation>
    <scope>NUCLEOTIDE SEQUENCE [LARGE SCALE GENOMIC DNA]</scope>
    <source>
        <strain evidence="2">F231</strain>
    </source>
</reference>
<gene>
    <name evidence="2" type="ORF">SAY86_001474</name>
</gene>
<dbReference type="EMBL" id="JAXQNO010000002">
    <property type="protein sequence ID" value="KAK4803271.1"/>
    <property type="molecule type" value="Genomic_DNA"/>
</dbReference>
<comment type="caution">
    <text evidence="2">The sequence shown here is derived from an EMBL/GenBank/DDBJ whole genome shotgun (WGS) entry which is preliminary data.</text>
</comment>
<keyword evidence="1" id="KW-1133">Transmembrane helix</keyword>
<name>A0AAN7N0Y9_TRANT</name>
<evidence type="ECO:0000313" key="2">
    <source>
        <dbReference type="EMBL" id="KAK4803271.1"/>
    </source>
</evidence>